<dbReference type="EMBL" id="JBCGDP010000002">
    <property type="protein sequence ID" value="MEM0575288.1"/>
    <property type="molecule type" value="Genomic_DNA"/>
</dbReference>
<evidence type="ECO:0000256" key="2">
    <source>
        <dbReference type="ARBA" id="ARBA00022723"/>
    </source>
</evidence>
<dbReference type="PANTHER" id="PTHR43498">
    <property type="entry name" value="FERREDOXIN:COB-COM HETERODISULFIDE REDUCTASE SUBUNIT A"/>
    <property type="match status" value="1"/>
</dbReference>
<keyword evidence="7" id="KW-1185">Reference proteome</keyword>
<keyword evidence="5" id="KW-0411">Iron-sulfur</keyword>
<keyword evidence="4" id="KW-0408">Iron</keyword>
<evidence type="ECO:0000313" key="7">
    <source>
        <dbReference type="Proteomes" id="UP001468798"/>
    </source>
</evidence>
<keyword evidence="2" id="KW-0479">Metal-binding</keyword>
<protein>
    <submittedName>
        <fullName evidence="6">FAD-dependent oxidoreductase</fullName>
    </submittedName>
</protein>
<proteinExistence type="predicted"/>
<evidence type="ECO:0000313" key="6">
    <source>
        <dbReference type="EMBL" id="MEM0575288.1"/>
    </source>
</evidence>
<evidence type="ECO:0000256" key="3">
    <source>
        <dbReference type="ARBA" id="ARBA00023002"/>
    </source>
</evidence>
<dbReference type="SUPFAM" id="SSF51905">
    <property type="entry name" value="FAD/NAD(P)-binding domain"/>
    <property type="match status" value="1"/>
</dbReference>
<keyword evidence="3" id="KW-0560">Oxidoreductase</keyword>
<accession>A0ABU9NIY2</accession>
<keyword evidence="1" id="KW-0004">4Fe-4S</keyword>
<gene>
    <name evidence="6" type="ORF">WFZ86_02165</name>
</gene>
<organism evidence="6 7">
    <name type="scientific">Flavobacterium polysaccharolyticum</name>
    <dbReference type="NCBI Taxonomy" id="3133148"/>
    <lineage>
        <taxon>Bacteria</taxon>
        <taxon>Pseudomonadati</taxon>
        <taxon>Bacteroidota</taxon>
        <taxon>Flavobacteriia</taxon>
        <taxon>Flavobacteriales</taxon>
        <taxon>Flavobacteriaceae</taxon>
        <taxon>Flavobacterium</taxon>
    </lineage>
</organism>
<dbReference type="Proteomes" id="UP001468798">
    <property type="component" value="Unassembled WGS sequence"/>
</dbReference>
<dbReference type="InterPro" id="IPR039650">
    <property type="entry name" value="HdrA-like"/>
</dbReference>
<dbReference type="Gene3D" id="3.50.50.60">
    <property type="entry name" value="FAD/NAD(P)-binding domain"/>
    <property type="match status" value="1"/>
</dbReference>
<comment type="caution">
    <text evidence="6">The sequence shown here is derived from an EMBL/GenBank/DDBJ whole genome shotgun (WGS) entry which is preliminary data.</text>
</comment>
<dbReference type="RefSeq" id="WP_342690415.1">
    <property type="nucleotide sequence ID" value="NZ_JBCGDP010000002.1"/>
</dbReference>
<sequence>MSTDIPFFKLRFVPFLIVCFFSFYSCCKDDIPEPKAISKFDTTSGLKDIDVKKQYDVVVYGGTAAGIIAAVELSKSRKSVLLIKPLNTALGGMTANGLGITDVVNTNILGGLTRDFYKSIKEYYSNSQNWFIGNAANYARYSYDGDVMIWFEPKAAQYVLRDLIVKNAIPVLHTERLDLQNGVTKNSLNAITAIKMESGLIIQGKIFIDATYEGDLMAKSGVSYAVGRESNSQYNEQTNGVQRIYATSRNQFPNGIKRLGYLMNLPPNGTGDKKIQAFCFRMCLTNAPENRIKIEKPAGYDENDYDLLFEYLKLYNGNTFFDLMPLPNSKTDSNNFGPISTNYVGKNYNYPEGNYSEREMIIADHKRYQIGFLWTLANHPKVPERIRDFYKEWGLPKDEFIDNGNWPNQLYIREARRMISEYVITEKNCSGKIIADQGVAMGDYPMDSHIVQRYIDQNGNVKNEGQFMARTPKPYPIDYRAIVPKQTECTNLFVPICLSASRIAYSSLRMEPVYMSLGQASAVAAILALNNNITVQNVPYENLRNSLLEKKVVLQ</sequence>
<name>A0ABU9NIY2_9FLAO</name>
<dbReference type="InterPro" id="IPR036188">
    <property type="entry name" value="FAD/NAD-bd_sf"/>
</dbReference>
<evidence type="ECO:0000256" key="1">
    <source>
        <dbReference type="ARBA" id="ARBA00022485"/>
    </source>
</evidence>
<evidence type="ECO:0000256" key="5">
    <source>
        <dbReference type="ARBA" id="ARBA00023014"/>
    </source>
</evidence>
<evidence type="ECO:0000256" key="4">
    <source>
        <dbReference type="ARBA" id="ARBA00023004"/>
    </source>
</evidence>
<reference evidence="6 7" key="1">
    <citation type="submission" date="2024-03" db="EMBL/GenBank/DDBJ databases">
        <title>Two novel species of the genus Flavobacterium exhibiting potentially degradation of complex polysaccharides.</title>
        <authorList>
            <person name="Lian X."/>
        </authorList>
    </citation>
    <scope>NUCLEOTIDE SEQUENCE [LARGE SCALE GENOMIC DNA]</scope>
    <source>
        <strain evidence="6 7">N6</strain>
    </source>
</reference>
<dbReference type="PANTHER" id="PTHR43498:SF1">
    <property type="entry name" value="COB--COM HETERODISULFIDE REDUCTASE IRON-SULFUR SUBUNIT A"/>
    <property type="match status" value="1"/>
</dbReference>
<dbReference type="Pfam" id="PF12831">
    <property type="entry name" value="FAD_oxidored"/>
    <property type="match status" value="1"/>
</dbReference>